<accession>A0A1Q2SN77</accession>
<proteinExistence type="predicted"/>
<dbReference type="Pfam" id="PF00005">
    <property type="entry name" value="ABC_tran"/>
    <property type="match status" value="1"/>
</dbReference>
<dbReference type="PROSITE" id="PS50893">
    <property type="entry name" value="ABC_TRANSPORTER_2"/>
    <property type="match status" value="1"/>
</dbReference>
<keyword evidence="5" id="KW-1185">Reference proteome</keyword>
<sequence>MALTVRSLRRTGLFSTSFGLKNGECLAVQGSSGSGKSLLLRAIADLDPNQGEITLDGQLRETIPAPQWRRQVIYLPAESGWWGDRVIDHFPSVIEANPWIVALGLPVIILDRPVSSLSTGERQRLALARALVLGPQVLLLDEPTSGLDPKATDRVEHILKEHLNMGLSILWVTHDPEQARRIARRFLLVEKGTIHEGIF</sequence>
<dbReference type="SUPFAM" id="SSF52540">
    <property type="entry name" value="P-loop containing nucleoside triphosphate hydrolases"/>
    <property type="match status" value="1"/>
</dbReference>
<dbReference type="Proteomes" id="UP000243679">
    <property type="component" value="Chromosome"/>
</dbReference>
<organism evidence="4 5">
    <name type="scientific">Candidatus Nitrosoglobus terrae</name>
    <dbReference type="NCBI Taxonomy" id="1630141"/>
    <lineage>
        <taxon>Bacteria</taxon>
        <taxon>Pseudomonadati</taxon>
        <taxon>Pseudomonadota</taxon>
        <taxon>Gammaproteobacteria</taxon>
        <taxon>Chromatiales</taxon>
        <taxon>Chromatiaceae</taxon>
        <taxon>Candidatus Nitrosoglobus</taxon>
    </lineage>
</organism>
<evidence type="ECO:0000313" key="5">
    <source>
        <dbReference type="Proteomes" id="UP000243679"/>
    </source>
</evidence>
<dbReference type="InterPro" id="IPR003439">
    <property type="entry name" value="ABC_transporter-like_ATP-bd"/>
</dbReference>
<feature type="domain" description="ABC transporter" evidence="3">
    <location>
        <begin position="3"/>
        <end position="198"/>
    </location>
</feature>
<evidence type="ECO:0000256" key="1">
    <source>
        <dbReference type="ARBA" id="ARBA00022741"/>
    </source>
</evidence>
<dbReference type="Gene3D" id="3.40.50.300">
    <property type="entry name" value="P-loop containing nucleotide triphosphate hydrolases"/>
    <property type="match status" value="2"/>
</dbReference>
<name>A0A1Q2SN77_9GAMM</name>
<dbReference type="InterPro" id="IPR027417">
    <property type="entry name" value="P-loop_NTPase"/>
</dbReference>
<dbReference type="PANTHER" id="PTHR43119:SF1">
    <property type="entry name" value="ABC TRANSPORTER DOMAIN-CONTAINING PROTEIN"/>
    <property type="match status" value="1"/>
</dbReference>
<dbReference type="GO" id="GO:0016887">
    <property type="term" value="F:ATP hydrolysis activity"/>
    <property type="evidence" value="ECO:0007669"/>
    <property type="project" value="InterPro"/>
</dbReference>
<dbReference type="GO" id="GO:0005524">
    <property type="term" value="F:ATP binding"/>
    <property type="evidence" value="ECO:0007669"/>
    <property type="project" value="UniProtKB-KW"/>
</dbReference>
<keyword evidence="1" id="KW-0547">Nucleotide-binding</keyword>
<dbReference type="CDD" id="cd00267">
    <property type="entry name" value="ABC_ATPase"/>
    <property type="match status" value="1"/>
</dbReference>
<evidence type="ECO:0000259" key="3">
    <source>
        <dbReference type="PROSITE" id="PS50893"/>
    </source>
</evidence>
<gene>
    <name evidence="4" type="ORF">TAO_1193</name>
</gene>
<dbReference type="AlphaFoldDB" id="A0A1Q2SN77"/>
<protein>
    <submittedName>
        <fullName evidence="4">ABC transporter ATP-binding protein</fullName>
    </submittedName>
</protein>
<reference evidence="4 5" key="1">
    <citation type="journal article" date="2017" name="ISME J.">
        <title>An acid-tolerant ammonia-oxidizing ?-proteobacterium from soil.</title>
        <authorList>
            <person name="Hayatsu M."/>
            <person name="Tago K."/>
            <person name="Uchiyama I."/>
            <person name="Toyoda A."/>
            <person name="Wang Y."/>
            <person name="Shimomura Y."/>
            <person name="Okubo T."/>
            <person name="Kurisu F."/>
            <person name="Hirono Y."/>
            <person name="Nonaka K."/>
            <person name="Akiyama H."/>
            <person name="Itoh T."/>
            <person name="Takami H."/>
        </authorList>
    </citation>
    <scope>NUCLEOTIDE SEQUENCE [LARGE SCALE GENOMIC DNA]</scope>
    <source>
        <strain evidence="4 5">TAO100</strain>
    </source>
</reference>
<dbReference type="EMBL" id="AP014836">
    <property type="protein sequence ID" value="BAW80563.1"/>
    <property type="molecule type" value="Genomic_DNA"/>
</dbReference>
<dbReference type="OrthoDB" id="4408248at2"/>
<evidence type="ECO:0000313" key="4">
    <source>
        <dbReference type="EMBL" id="BAW80563.1"/>
    </source>
</evidence>
<keyword evidence="2 4" id="KW-0067">ATP-binding</keyword>
<dbReference type="RefSeq" id="WP_096527097.1">
    <property type="nucleotide sequence ID" value="NZ_AP014836.1"/>
</dbReference>
<dbReference type="InterPro" id="IPR003593">
    <property type="entry name" value="AAA+_ATPase"/>
</dbReference>
<evidence type="ECO:0000256" key="2">
    <source>
        <dbReference type="ARBA" id="ARBA00022840"/>
    </source>
</evidence>
<dbReference type="PANTHER" id="PTHR43119">
    <property type="entry name" value="ABC TRANSPORT PROTEIN ATP-BINDING COMPONENT-RELATED"/>
    <property type="match status" value="1"/>
</dbReference>
<dbReference type="SMART" id="SM00382">
    <property type="entry name" value="AAA"/>
    <property type="match status" value="1"/>
</dbReference>
<dbReference type="KEGG" id="ntt:TAO_1193"/>